<sequence>MKKNKIALLACTILFAAGAAFATPKLLPLCIQEQQYVLRDGAYYPVTINSDSECIRSQNTPCTYVRDATTGAFKPCRLGIYASID</sequence>
<comment type="caution">
    <text evidence="2">The sequence shown here is derived from an EMBL/GenBank/DDBJ whole genome shotgun (WGS) entry which is preliminary data.</text>
</comment>
<gene>
    <name evidence="2" type="ORF">LX64_00419</name>
</gene>
<dbReference type="AlphaFoldDB" id="A0A327R4E3"/>
<proteinExistence type="predicted"/>
<feature type="chain" id="PRO_5016431227" evidence="1">
    <location>
        <begin position="23"/>
        <end position="85"/>
    </location>
</feature>
<organism evidence="2 3">
    <name type="scientific">Chitinophaga skermanii</name>
    <dbReference type="NCBI Taxonomy" id="331697"/>
    <lineage>
        <taxon>Bacteria</taxon>
        <taxon>Pseudomonadati</taxon>
        <taxon>Bacteroidota</taxon>
        <taxon>Chitinophagia</taxon>
        <taxon>Chitinophagales</taxon>
        <taxon>Chitinophagaceae</taxon>
        <taxon>Chitinophaga</taxon>
    </lineage>
</organism>
<name>A0A327R4E3_9BACT</name>
<accession>A0A327R4E3</accession>
<evidence type="ECO:0000313" key="2">
    <source>
        <dbReference type="EMBL" id="RAJ10812.1"/>
    </source>
</evidence>
<keyword evidence="3" id="KW-1185">Reference proteome</keyword>
<dbReference type="OrthoDB" id="680073at2"/>
<dbReference type="RefSeq" id="WP_111595940.1">
    <property type="nucleotide sequence ID" value="NZ_QLLL01000001.1"/>
</dbReference>
<evidence type="ECO:0000256" key="1">
    <source>
        <dbReference type="SAM" id="SignalP"/>
    </source>
</evidence>
<protein>
    <submittedName>
        <fullName evidence="2">Uncharacterized protein</fullName>
    </submittedName>
</protein>
<dbReference type="Proteomes" id="UP000249547">
    <property type="component" value="Unassembled WGS sequence"/>
</dbReference>
<evidence type="ECO:0000313" key="3">
    <source>
        <dbReference type="Proteomes" id="UP000249547"/>
    </source>
</evidence>
<feature type="signal peptide" evidence="1">
    <location>
        <begin position="1"/>
        <end position="22"/>
    </location>
</feature>
<dbReference type="EMBL" id="QLLL01000001">
    <property type="protein sequence ID" value="RAJ10812.1"/>
    <property type="molecule type" value="Genomic_DNA"/>
</dbReference>
<reference evidence="2 3" key="1">
    <citation type="submission" date="2018-06" db="EMBL/GenBank/DDBJ databases">
        <title>Genomic Encyclopedia of Archaeal and Bacterial Type Strains, Phase II (KMG-II): from individual species to whole genera.</title>
        <authorList>
            <person name="Goeker M."/>
        </authorList>
    </citation>
    <scope>NUCLEOTIDE SEQUENCE [LARGE SCALE GENOMIC DNA]</scope>
    <source>
        <strain evidence="2 3">DSM 23857</strain>
    </source>
</reference>
<dbReference type="Pfam" id="PF20130">
    <property type="entry name" value="DUF6520"/>
    <property type="match status" value="1"/>
</dbReference>
<dbReference type="InterPro" id="IPR045391">
    <property type="entry name" value="DUF6520"/>
</dbReference>
<keyword evidence="1" id="KW-0732">Signal</keyword>